<reference evidence="1 2" key="1">
    <citation type="submission" date="2016-04" db="EMBL/GenBank/DDBJ databases">
        <title>A degradative enzymes factory behind the ericoid mycorrhizal symbiosis.</title>
        <authorList>
            <consortium name="DOE Joint Genome Institute"/>
            <person name="Martino E."/>
            <person name="Morin E."/>
            <person name="Grelet G."/>
            <person name="Kuo A."/>
            <person name="Kohler A."/>
            <person name="Daghino S."/>
            <person name="Barry K."/>
            <person name="Choi C."/>
            <person name="Cichocki N."/>
            <person name="Clum A."/>
            <person name="Copeland A."/>
            <person name="Hainaut M."/>
            <person name="Haridas S."/>
            <person name="Labutti K."/>
            <person name="Lindquist E."/>
            <person name="Lipzen A."/>
            <person name="Khouja H.-R."/>
            <person name="Murat C."/>
            <person name="Ohm R."/>
            <person name="Olson A."/>
            <person name="Spatafora J."/>
            <person name="Veneault-Fourrey C."/>
            <person name="Henrissat B."/>
            <person name="Grigoriev I."/>
            <person name="Martin F."/>
            <person name="Perotto S."/>
        </authorList>
    </citation>
    <scope>NUCLEOTIDE SEQUENCE [LARGE SCALE GENOMIC DNA]</scope>
    <source>
        <strain evidence="1 2">F</strain>
    </source>
</reference>
<dbReference type="AlphaFoldDB" id="A0A2J6QTI0"/>
<sequence length="219" mass="24632">MKPITLGSSFSGRIFYHETIHALAGHIGGYSFKDWGYLVDEDAKQTAPTRNMMVENTYFSTENPDTYSFWAIMAWRRQNCKWTPPVWPFQTIIKGKTEDFLAKFPITTIRVDPEKEGKGIYGVPQYCPGQRVNDGFPKDLTKPTMDVVKNTDGSNQDLLWCKFTNQESPDTACTGEWKWGALTVMGDGGGDVSLLGCFKSVSLGVQEELENFTAIKDEI</sequence>
<protein>
    <submittedName>
        <fullName evidence="1">Uncharacterized protein</fullName>
    </submittedName>
</protein>
<organism evidence="1 2">
    <name type="scientific">Hyaloscypha variabilis (strain UAMH 11265 / GT02V1 / F)</name>
    <name type="common">Meliniomyces variabilis</name>
    <dbReference type="NCBI Taxonomy" id="1149755"/>
    <lineage>
        <taxon>Eukaryota</taxon>
        <taxon>Fungi</taxon>
        <taxon>Dikarya</taxon>
        <taxon>Ascomycota</taxon>
        <taxon>Pezizomycotina</taxon>
        <taxon>Leotiomycetes</taxon>
        <taxon>Helotiales</taxon>
        <taxon>Hyaloscyphaceae</taxon>
        <taxon>Hyaloscypha</taxon>
        <taxon>Hyaloscypha variabilis</taxon>
    </lineage>
</organism>
<dbReference type="EMBL" id="KZ613973">
    <property type="protein sequence ID" value="PMD29540.1"/>
    <property type="molecule type" value="Genomic_DNA"/>
</dbReference>
<gene>
    <name evidence="1" type="ORF">L207DRAFT_520836</name>
</gene>
<dbReference type="Proteomes" id="UP000235786">
    <property type="component" value="Unassembled WGS sequence"/>
</dbReference>
<proteinExistence type="predicted"/>
<evidence type="ECO:0000313" key="2">
    <source>
        <dbReference type="Proteomes" id="UP000235786"/>
    </source>
</evidence>
<name>A0A2J6QTI0_HYAVF</name>
<accession>A0A2J6QTI0</accession>
<keyword evidence="2" id="KW-1185">Reference proteome</keyword>
<evidence type="ECO:0000313" key="1">
    <source>
        <dbReference type="EMBL" id="PMD29540.1"/>
    </source>
</evidence>